<evidence type="ECO:0000313" key="1">
    <source>
        <dbReference type="EMBL" id="NNF08642.1"/>
    </source>
</evidence>
<dbReference type="InterPro" id="IPR018641">
    <property type="entry name" value="Trfase_1_rSAM/seldom-assoc"/>
</dbReference>
<proteinExistence type="predicted"/>
<sequence length="233" mass="25874">MSAMIGLFGKPVLPGRVKTRLCPPLTHDEAATLYAAFLGDLANLLHQSVPESWILFSDDVSQQKATWPKKAQLPRLAPQVGDDLGTRMVNAMDFLLETGADAAFLLGSDHPSLLPRHLADAQNLLKEKDVVLGPSRDGGYYLVGWRREAHARATSMFDGVTWSTGTVFDRTIENLDPLGLSLGCTEIWYDVDTIDDLQFLKSHLEALRRSESDPDLSPKTWAQLQNLKSRNYL</sequence>
<dbReference type="NCBIfam" id="TIGR04282">
    <property type="entry name" value="glyco_like_cofC"/>
    <property type="match status" value="1"/>
</dbReference>
<dbReference type="Pfam" id="PF09837">
    <property type="entry name" value="DUF2064"/>
    <property type="match status" value="1"/>
</dbReference>
<name>A0A7Y2ECY1_UNCEI</name>
<dbReference type="PANTHER" id="PTHR36529">
    <property type="entry name" value="SLL1095 PROTEIN"/>
    <property type="match status" value="1"/>
</dbReference>
<evidence type="ECO:0000313" key="2">
    <source>
        <dbReference type="Proteomes" id="UP000547674"/>
    </source>
</evidence>
<protein>
    <submittedName>
        <fullName evidence="1">Glycosyltransferase</fullName>
    </submittedName>
</protein>
<keyword evidence="1" id="KW-0808">Transferase</keyword>
<comment type="caution">
    <text evidence="1">The sequence shown here is derived from an EMBL/GenBank/DDBJ whole genome shotgun (WGS) entry which is preliminary data.</text>
</comment>
<dbReference type="PANTHER" id="PTHR36529:SF1">
    <property type="entry name" value="GLYCOSYLTRANSFERASE"/>
    <property type="match status" value="1"/>
</dbReference>
<dbReference type="SUPFAM" id="SSF53448">
    <property type="entry name" value="Nucleotide-diphospho-sugar transferases"/>
    <property type="match status" value="1"/>
</dbReference>
<dbReference type="Proteomes" id="UP000547674">
    <property type="component" value="Unassembled WGS sequence"/>
</dbReference>
<organism evidence="1 2">
    <name type="scientific">Eiseniibacteriota bacterium</name>
    <dbReference type="NCBI Taxonomy" id="2212470"/>
    <lineage>
        <taxon>Bacteria</taxon>
        <taxon>Candidatus Eiseniibacteriota</taxon>
    </lineage>
</organism>
<accession>A0A7Y2ECY1</accession>
<dbReference type="AlphaFoldDB" id="A0A7Y2ECY1"/>
<dbReference type="InterPro" id="IPR029044">
    <property type="entry name" value="Nucleotide-diphossugar_trans"/>
</dbReference>
<reference evidence="1 2" key="1">
    <citation type="submission" date="2020-03" db="EMBL/GenBank/DDBJ databases">
        <title>Metabolic flexibility allows generalist bacteria to become dominant in a frequently disturbed ecosystem.</title>
        <authorList>
            <person name="Chen Y.-J."/>
            <person name="Leung P.M."/>
            <person name="Bay S.K."/>
            <person name="Hugenholtz P."/>
            <person name="Kessler A.J."/>
            <person name="Shelley G."/>
            <person name="Waite D.W."/>
            <person name="Cook P.L."/>
            <person name="Greening C."/>
        </authorList>
    </citation>
    <scope>NUCLEOTIDE SEQUENCE [LARGE SCALE GENOMIC DNA]</scope>
    <source>
        <strain evidence="1">SS_bin_28</strain>
    </source>
</reference>
<dbReference type="GO" id="GO:0016740">
    <property type="term" value="F:transferase activity"/>
    <property type="evidence" value="ECO:0007669"/>
    <property type="project" value="UniProtKB-KW"/>
</dbReference>
<gene>
    <name evidence="1" type="ORF">HKN21_17905</name>
</gene>
<dbReference type="Gene3D" id="3.90.550.10">
    <property type="entry name" value="Spore Coat Polysaccharide Biosynthesis Protein SpsA, Chain A"/>
    <property type="match status" value="1"/>
</dbReference>
<dbReference type="EMBL" id="JABDJR010000713">
    <property type="protein sequence ID" value="NNF08642.1"/>
    <property type="molecule type" value="Genomic_DNA"/>
</dbReference>